<dbReference type="GO" id="GO:0005524">
    <property type="term" value="F:ATP binding"/>
    <property type="evidence" value="ECO:0007669"/>
    <property type="project" value="InterPro"/>
</dbReference>
<dbReference type="GO" id="GO:0016887">
    <property type="term" value="F:ATP hydrolysis activity"/>
    <property type="evidence" value="ECO:0007669"/>
    <property type="project" value="InterPro"/>
</dbReference>
<dbReference type="Pfam" id="PF07728">
    <property type="entry name" value="AAA_5"/>
    <property type="match status" value="1"/>
</dbReference>
<proteinExistence type="predicted"/>
<dbReference type="InterPro" id="IPR027417">
    <property type="entry name" value="P-loop_NTPase"/>
</dbReference>
<keyword evidence="3" id="KW-1185">Reference proteome</keyword>
<dbReference type="EMBL" id="GG738919">
    <property type="protein sequence ID" value="EFC37374.1"/>
    <property type="molecule type" value="Genomic_DNA"/>
</dbReference>
<dbReference type="SUPFAM" id="SSF52540">
    <property type="entry name" value="P-loop containing nucleoside triphosphate hydrolases"/>
    <property type="match status" value="1"/>
</dbReference>
<dbReference type="Proteomes" id="UP000006671">
    <property type="component" value="Unassembled WGS sequence"/>
</dbReference>
<accession>D2W0Q3</accession>
<dbReference type="InterPro" id="IPR011704">
    <property type="entry name" value="ATPase_dyneun-rel_AAA"/>
</dbReference>
<sequence length="260" mass="29553">MATHSLQSKSTVFPYNSRDVEDQQTTSVDSSVIIKGSSSNYRIEKDEEKKKEARKTSYLACCDFSCSNILNAVAIFCAITACLYSYLYSGGVTKIELVHPIQDRIVSLNSTLYSSEIAEHPNLIPNDEYSNIFSKTLTLMHNCKLHMKGFHGESGIGKTTMLEDSIRLLNPHPYMLISLSETTTIAEIAAQMNMLEKETSWSDIEFTVKKYIDLHSKNLRSMHCPLFIIDNANRNAPIANRFISMVREFPNWNWFVGHIF</sequence>
<name>D2W0Q3_NAEGR</name>
<evidence type="ECO:0000259" key="1">
    <source>
        <dbReference type="Pfam" id="PF07728"/>
    </source>
</evidence>
<evidence type="ECO:0000313" key="3">
    <source>
        <dbReference type="Proteomes" id="UP000006671"/>
    </source>
</evidence>
<protein>
    <submittedName>
        <fullName evidence="2">Predicted protein</fullName>
    </submittedName>
</protein>
<dbReference type="KEGG" id="ngr:NAEGRDRAFT_53778"/>
<dbReference type="InParanoid" id="D2W0Q3"/>
<dbReference type="VEuPathDB" id="AmoebaDB:NAEGRDRAFT_53778"/>
<evidence type="ECO:0000313" key="2">
    <source>
        <dbReference type="EMBL" id="EFC37374.1"/>
    </source>
</evidence>
<dbReference type="GeneID" id="8857271"/>
<dbReference type="AlphaFoldDB" id="D2W0Q3"/>
<feature type="domain" description="ATPase dynein-related AAA" evidence="1">
    <location>
        <begin position="152"/>
        <end position="207"/>
    </location>
</feature>
<dbReference type="RefSeq" id="XP_002670118.1">
    <property type="nucleotide sequence ID" value="XM_002670072.1"/>
</dbReference>
<reference evidence="2 3" key="1">
    <citation type="journal article" date="2010" name="Cell">
        <title>The genome of Naegleria gruberi illuminates early eukaryotic versatility.</title>
        <authorList>
            <person name="Fritz-Laylin L.K."/>
            <person name="Prochnik S.E."/>
            <person name="Ginger M.L."/>
            <person name="Dacks J.B."/>
            <person name="Carpenter M.L."/>
            <person name="Field M.C."/>
            <person name="Kuo A."/>
            <person name="Paredez A."/>
            <person name="Chapman J."/>
            <person name="Pham J."/>
            <person name="Shu S."/>
            <person name="Neupane R."/>
            <person name="Cipriano M."/>
            <person name="Mancuso J."/>
            <person name="Tu H."/>
            <person name="Salamov A."/>
            <person name="Lindquist E."/>
            <person name="Shapiro H."/>
            <person name="Lucas S."/>
            <person name="Grigoriev I.V."/>
            <person name="Cande W.Z."/>
            <person name="Fulton C."/>
            <person name="Rokhsar D.S."/>
            <person name="Dawson S.C."/>
        </authorList>
    </citation>
    <scope>NUCLEOTIDE SEQUENCE [LARGE SCALE GENOMIC DNA]</scope>
    <source>
        <strain evidence="2 3">NEG-M</strain>
    </source>
</reference>
<organism evidence="3">
    <name type="scientific">Naegleria gruberi</name>
    <name type="common">Amoeba</name>
    <dbReference type="NCBI Taxonomy" id="5762"/>
    <lineage>
        <taxon>Eukaryota</taxon>
        <taxon>Discoba</taxon>
        <taxon>Heterolobosea</taxon>
        <taxon>Tetramitia</taxon>
        <taxon>Eutetramitia</taxon>
        <taxon>Vahlkampfiidae</taxon>
        <taxon>Naegleria</taxon>
    </lineage>
</organism>
<gene>
    <name evidence="2" type="ORF">NAEGRDRAFT_53778</name>
</gene>